<sequence>MLHIIFMLFGTEIFLLRKGKTKLRLESTRHDSALAKQSWYFVKLDSLCEAEREINKLNRNHLNRLIVSR</sequence>
<proteinExistence type="predicted"/>
<name>A0A450WPG4_9GAMM</name>
<dbReference type="AlphaFoldDB" id="A0A450WPG4"/>
<accession>A0A450WPG4</accession>
<organism evidence="1">
    <name type="scientific">Candidatus Kentrum sp. LFY</name>
    <dbReference type="NCBI Taxonomy" id="2126342"/>
    <lineage>
        <taxon>Bacteria</taxon>
        <taxon>Pseudomonadati</taxon>
        <taxon>Pseudomonadota</taxon>
        <taxon>Gammaproteobacteria</taxon>
        <taxon>Candidatus Kentrum</taxon>
    </lineage>
</organism>
<evidence type="ECO:0000313" key="1">
    <source>
        <dbReference type="EMBL" id="VFK18945.1"/>
    </source>
</evidence>
<gene>
    <name evidence="1" type="ORF">BECKLFY1418C_GA0070996_10516</name>
</gene>
<reference evidence="1" key="1">
    <citation type="submission" date="2019-02" db="EMBL/GenBank/DDBJ databases">
        <authorList>
            <person name="Gruber-Vodicka R. H."/>
            <person name="Seah K. B. B."/>
        </authorList>
    </citation>
    <scope>NUCLEOTIDE SEQUENCE</scope>
    <source>
        <strain evidence="1">BECK_BY7</strain>
    </source>
</reference>
<dbReference type="EMBL" id="CAADFN010000051">
    <property type="protein sequence ID" value="VFK18945.1"/>
    <property type="molecule type" value="Genomic_DNA"/>
</dbReference>
<protein>
    <submittedName>
        <fullName evidence="1">Uncharacterized protein</fullName>
    </submittedName>
</protein>